<keyword evidence="3" id="KW-1185">Reference proteome</keyword>
<accession>A0A5C6YQU6</accession>
<dbReference type="RefSeq" id="WP_111814250.1">
    <property type="nucleotide sequence ID" value="NZ_CBCRZQ010000002.1"/>
</dbReference>
<proteinExistence type="predicted"/>
<dbReference type="Gene3D" id="3.40.50.2000">
    <property type="entry name" value="Glycogen Phosphorylase B"/>
    <property type="match status" value="1"/>
</dbReference>
<dbReference type="PANTHER" id="PTHR21015:SF22">
    <property type="entry name" value="GLYCOSYLTRANSFERASE"/>
    <property type="match status" value="1"/>
</dbReference>
<dbReference type="PANTHER" id="PTHR21015">
    <property type="entry name" value="UDP-N-ACETYLGLUCOSAMINE--N-ACETYLMURAMYL-(PENTAPEPTIDE) PYROPHOSPHORYL-UNDECAPRENOL N-ACETYLGLUCOSAMINE TRANSFERASE 1"/>
    <property type="match status" value="1"/>
</dbReference>
<evidence type="ECO:0000313" key="2">
    <source>
        <dbReference type="EMBL" id="TXD69286.1"/>
    </source>
</evidence>
<reference evidence="2 3" key="1">
    <citation type="submission" date="2019-08" db="EMBL/GenBank/DDBJ databases">
        <title>Genome of Aequorivita lipolytica Y10-2 (type strain).</title>
        <authorList>
            <person name="Bowman J.P."/>
        </authorList>
    </citation>
    <scope>NUCLEOTIDE SEQUENCE [LARGE SCALE GENOMIC DNA]</scope>
    <source>
        <strain evidence="2 3">Y10-2</strain>
    </source>
</reference>
<dbReference type="AlphaFoldDB" id="A0A5C6YQU6"/>
<sequence length="355" mass="40660">MPKNKTILVAPLNWGLGHATRCIPIIRALLEHNFNVMLASDGAALLLLQKEFPELESIELPSYNITYPKKGSHFKYKILFKLPHIKKTINSEKKMINQLAEAGKIQGIINDNRFGVRNKNIPSVFITHQLNVLTGSTSFFSSKMHQKIIKKFDACWVPDVDDVVMNLSGKLGHLNKEAFPVNYIGVLSRMVKKELPKTIDILLLLSGPEPQRSMFEEKLKTVFKGNDKNILMVRGLVEKEQKWENFEKIRTVNFMQSTELEETINKSKIVVSRSGYTTIMDLTILEKKAFFIPTPGQYEQEYLAKRLKDLGIAPYCKQEKFKLKKLNKVAVYKGLKTLSQQPVKYPKLFSLFQGK</sequence>
<gene>
    <name evidence="2" type="ORF">ESV24_07970</name>
</gene>
<protein>
    <submittedName>
        <fullName evidence="2">Glycosyltransferase</fullName>
    </submittedName>
</protein>
<dbReference type="EMBL" id="VORU01000005">
    <property type="protein sequence ID" value="TXD69286.1"/>
    <property type="molecule type" value="Genomic_DNA"/>
</dbReference>
<organism evidence="2 3">
    <name type="scientific">Aequorivita lipolytica</name>
    <dbReference type="NCBI Taxonomy" id="153267"/>
    <lineage>
        <taxon>Bacteria</taxon>
        <taxon>Pseudomonadati</taxon>
        <taxon>Bacteroidota</taxon>
        <taxon>Flavobacteriia</taxon>
        <taxon>Flavobacteriales</taxon>
        <taxon>Flavobacteriaceae</taxon>
        <taxon>Aequorivita</taxon>
    </lineage>
</organism>
<dbReference type="InterPro" id="IPR007235">
    <property type="entry name" value="Glyco_trans_28_C"/>
</dbReference>
<comment type="caution">
    <text evidence="2">The sequence shown here is derived from an EMBL/GenBank/DDBJ whole genome shotgun (WGS) entry which is preliminary data.</text>
</comment>
<evidence type="ECO:0000259" key="1">
    <source>
        <dbReference type="Pfam" id="PF04101"/>
    </source>
</evidence>
<keyword evidence="2" id="KW-0808">Transferase</keyword>
<dbReference type="SUPFAM" id="SSF53756">
    <property type="entry name" value="UDP-Glycosyltransferase/glycogen phosphorylase"/>
    <property type="match status" value="1"/>
</dbReference>
<name>A0A5C6YQU6_9FLAO</name>
<dbReference type="GO" id="GO:0016758">
    <property type="term" value="F:hexosyltransferase activity"/>
    <property type="evidence" value="ECO:0007669"/>
    <property type="project" value="InterPro"/>
</dbReference>
<feature type="domain" description="Glycosyl transferase family 28 C-terminal" evidence="1">
    <location>
        <begin position="227"/>
        <end position="329"/>
    </location>
</feature>
<dbReference type="Proteomes" id="UP000321945">
    <property type="component" value="Unassembled WGS sequence"/>
</dbReference>
<dbReference type="Pfam" id="PF04101">
    <property type="entry name" value="Glyco_tran_28_C"/>
    <property type="match status" value="1"/>
</dbReference>
<evidence type="ECO:0000313" key="3">
    <source>
        <dbReference type="Proteomes" id="UP000321945"/>
    </source>
</evidence>
<dbReference type="OrthoDB" id="9803241at2"/>